<evidence type="ECO:0000256" key="1">
    <source>
        <dbReference type="ARBA" id="ARBA00004123"/>
    </source>
</evidence>
<dbReference type="GO" id="GO:0080090">
    <property type="term" value="P:regulation of primary metabolic process"/>
    <property type="evidence" value="ECO:0007669"/>
    <property type="project" value="UniProtKB-ARBA"/>
</dbReference>
<dbReference type="FunFam" id="1.10.10.60:FF:000394">
    <property type="entry name" value="MYB transcription factor"/>
    <property type="match status" value="1"/>
</dbReference>
<evidence type="ECO:0000259" key="8">
    <source>
        <dbReference type="PROSITE" id="PS50090"/>
    </source>
</evidence>
<evidence type="ECO:0000256" key="6">
    <source>
        <dbReference type="ARBA" id="ARBA00023242"/>
    </source>
</evidence>
<feature type="domain" description="Myb-like" evidence="8">
    <location>
        <begin position="14"/>
        <end position="66"/>
    </location>
</feature>
<keyword evidence="11" id="KW-1185">Reference proteome</keyword>
<dbReference type="InterPro" id="IPR017930">
    <property type="entry name" value="Myb_dom"/>
</dbReference>
<name>A0A4Y7J342_PAPSO</name>
<proteinExistence type="predicted"/>
<reference evidence="10 11" key="1">
    <citation type="journal article" date="2018" name="Science">
        <title>The opium poppy genome and morphinan production.</title>
        <authorList>
            <person name="Guo L."/>
            <person name="Winzer T."/>
            <person name="Yang X."/>
            <person name="Li Y."/>
            <person name="Ning Z."/>
            <person name="He Z."/>
            <person name="Teodor R."/>
            <person name="Lu Y."/>
            <person name="Bowser T.A."/>
            <person name="Graham I.A."/>
            <person name="Ye K."/>
        </authorList>
    </citation>
    <scope>NUCLEOTIDE SEQUENCE [LARGE SCALE GENOMIC DNA]</scope>
    <source>
        <strain evidence="11">cv. HN1</strain>
        <tissue evidence="10">Leaves</tissue>
    </source>
</reference>
<organism evidence="10 11">
    <name type="scientific">Papaver somniferum</name>
    <name type="common">Opium poppy</name>
    <dbReference type="NCBI Taxonomy" id="3469"/>
    <lineage>
        <taxon>Eukaryota</taxon>
        <taxon>Viridiplantae</taxon>
        <taxon>Streptophyta</taxon>
        <taxon>Embryophyta</taxon>
        <taxon>Tracheophyta</taxon>
        <taxon>Spermatophyta</taxon>
        <taxon>Magnoliopsida</taxon>
        <taxon>Ranunculales</taxon>
        <taxon>Papaveraceae</taxon>
        <taxon>Papaveroideae</taxon>
        <taxon>Papaver</taxon>
    </lineage>
</organism>
<protein>
    <submittedName>
        <fullName evidence="10">Uncharacterized protein</fullName>
    </submittedName>
</protein>
<dbReference type="InterPro" id="IPR009057">
    <property type="entry name" value="Homeodomain-like_sf"/>
</dbReference>
<dbReference type="SMART" id="SM00717">
    <property type="entry name" value="SANT"/>
    <property type="match status" value="2"/>
</dbReference>
<dbReference type="Gramene" id="RZC55544">
    <property type="protein sequence ID" value="RZC55544"/>
    <property type="gene ID" value="C5167_014390"/>
</dbReference>
<feature type="domain" description="HTH myb-type" evidence="9">
    <location>
        <begin position="14"/>
        <end position="66"/>
    </location>
</feature>
<keyword evidence="2" id="KW-0677">Repeat</keyword>
<evidence type="ECO:0000313" key="10">
    <source>
        <dbReference type="EMBL" id="RZC55544.1"/>
    </source>
</evidence>
<dbReference type="PROSITE" id="PS51294">
    <property type="entry name" value="HTH_MYB"/>
    <property type="match status" value="2"/>
</dbReference>
<dbReference type="InterPro" id="IPR001005">
    <property type="entry name" value="SANT/Myb"/>
</dbReference>
<dbReference type="PANTHER" id="PTHR47994:SF5">
    <property type="entry name" value="F14D16.11-RELATED"/>
    <property type="match status" value="1"/>
</dbReference>
<dbReference type="EMBL" id="CM010717">
    <property type="protein sequence ID" value="RZC55544.1"/>
    <property type="molecule type" value="Genomic_DNA"/>
</dbReference>
<evidence type="ECO:0000256" key="7">
    <source>
        <dbReference type="SAM" id="MobiDB-lite"/>
    </source>
</evidence>
<dbReference type="PROSITE" id="PS50090">
    <property type="entry name" value="MYB_LIKE"/>
    <property type="match status" value="2"/>
</dbReference>
<dbReference type="PANTHER" id="PTHR47994">
    <property type="entry name" value="F14D16.11-RELATED"/>
    <property type="match status" value="1"/>
</dbReference>
<dbReference type="GO" id="GO:0051707">
    <property type="term" value="P:response to other organism"/>
    <property type="evidence" value="ECO:0007669"/>
    <property type="project" value="UniProtKB-ARBA"/>
</dbReference>
<keyword evidence="6" id="KW-0539">Nucleus</keyword>
<feature type="domain" description="HTH myb-type" evidence="9">
    <location>
        <begin position="67"/>
        <end position="121"/>
    </location>
</feature>
<evidence type="ECO:0000256" key="4">
    <source>
        <dbReference type="ARBA" id="ARBA00023125"/>
    </source>
</evidence>
<evidence type="ECO:0000256" key="2">
    <source>
        <dbReference type="ARBA" id="ARBA00022737"/>
    </source>
</evidence>
<feature type="region of interest" description="Disordered" evidence="7">
    <location>
        <begin position="293"/>
        <end position="336"/>
    </location>
</feature>
<evidence type="ECO:0000313" key="11">
    <source>
        <dbReference type="Proteomes" id="UP000316621"/>
    </source>
</evidence>
<dbReference type="Proteomes" id="UP000316621">
    <property type="component" value="Chromosome 3"/>
</dbReference>
<dbReference type="CDD" id="cd00167">
    <property type="entry name" value="SANT"/>
    <property type="match status" value="2"/>
</dbReference>
<dbReference type="GO" id="GO:0005634">
    <property type="term" value="C:nucleus"/>
    <property type="evidence" value="ECO:0007669"/>
    <property type="project" value="UniProtKB-SubCell"/>
</dbReference>
<dbReference type="InterPro" id="IPR015495">
    <property type="entry name" value="Myb_TF_plants"/>
</dbReference>
<sequence>MGRYPPPPRDDENNNGIKKGPWTPEEDQKLVSHIQLHGHGCWRTLPKLAGLNRCGKSCRLRWTNYLSPDIKKGKISQEEEDIILNLHSILGNKWSAIAKHLPGRTDNDIKNFWNTHMKKKLIQMGFDPMTHRPINDLLTSLPQLIALASLKEFMDNSNQLPYEELVSRLIQTEAVNDMVKVQYIQCLLQSTMGISTNYPTSIADNIQALNLFMNSLSSIKENSTSSMINSSSQLDNMVVPNNVHDFPAELHYNPGDNFQTSLNNSHCDIVSPGHGCSDSALLNQGDERTPKVSQGCLLSSFPDDQTHPTPTVAHNNGRSASSSLGESSDAWNTSTTASATTTNTIYGGEVPSLWPELFSVEDLSFYP</sequence>
<accession>A0A4Y7J342</accession>
<feature type="domain" description="Myb-like" evidence="8">
    <location>
        <begin position="67"/>
        <end position="117"/>
    </location>
</feature>
<dbReference type="GO" id="GO:0000976">
    <property type="term" value="F:transcription cis-regulatory region binding"/>
    <property type="evidence" value="ECO:0007669"/>
    <property type="project" value="UniProtKB-ARBA"/>
</dbReference>
<feature type="region of interest" description="Disordered" evidence="7">
    <location>
        <begin position="1"/>
        <end position="24"/>
    </location>
</feature>
<feature type="compositionally biased region" description="Low complexity" evidence="7">
    <location>
        <begin position="319"/>
        <end position="336"/>
    </location>
</feature>
<keyword evidence="5" id="KW-0804">Transcription</keyword>
<gene>
    <name evidence="10" type="ORF">C5167_014390</name>
</gene>
<feature type="compositionally biased region" description="Polar residues" evidence="7">
    <location>
        <begin position="307"/>
        <end position="318"/>
    </location>
</feature>
<comment type="subcellular location">
    <subcellularLocation>
        <location evidence="1">Nucleus</location>
    </subcellularLocation>
</comment>
<evidence type="ECO:0000259" key="9">
    <source>
        <dbReference type="PROSITE" id="PS51294"/>
    </source>
</evidence>
<dbReference type="AlphaFoldDB" id="A0A4Y7J342"/>
<dbReference type="Gene3D" id="1.10.10.60">
    <property type="entry name" value="Homeodomain-like"/>
    <property type="match status" value="2"/>
</dbReference>
<dbReference type="Pfam" id="PF00249">
    <property type="entry name" value="Myb_DNA-binding"/>
    <property type="match status" value="2"/>
</dbReference>
<keyword evidence="4" id="KW-0238">DNA-binding</keyword>
<evidence type="ECO:0000256" key="5">
    <source>
        <dbReference type="ARBA" id="ARBA00023163"/>
    </source>
</evidence>
<keyword evidence="3" id="KW-0805">Transcription regulation</keyword>
<dbReference type="FunFam" id="1.10.10.60:FF:000001">
    <property type="entry name" value="MYB-related transcription factor"/>
    <property type="match status" value="1"/>
</dbReference>
<evidence type="ECO:0000256" key="3">
    <source>
        <dbReference type="ARBA" id="ARBA00023015"/>
    </source>
</evidence>
<dbReference type="SUPFAM" id="SSF46689">
    <property type="entry name" value="Homeodomain-like"/>
    <property type="match status" value="1"/>
</dbReference>